<dbReference type="InterPro" id="IPR044831">
    <property type="entry name" value="Ccp1-like"/>
</dbReference>
<evidence type="ECO:0000256" key="7">
    <source>
        <dbReference type="ARBA" id="ARBA00022723"/>
    </source>
</evidence>
<comment type="caution">
    <text evidence="15">The sequence shown here is derived from an EMBL/GenBank/DDBJ whole genome shotgun (WGS) entry which is preliminary data.</text>
</comment>
<sequence length="410" mass="44533">MWTPFAAPTLSDSDWARLRSNVAGLVRAGLGPKLIRLAFKDATGTPHGQSLLGEENAADFDLVTGLKSGLVGSISNADTLSFAGAVAVGAAIQSANLAVPWRPGRADVVSASDVKYSPATEHTDAQWNAQDLRVWFNRLGFTNDRDAVVLMGAHNLGNCHVQVSGYAGPWTTTPLSLTNEFFVRLALAHSNPAYYSNVSVIYNDSKKWQWADTRGRMMLPVDLSLINDASYMYYVNQYATDQTTFITDFVDAYSRLLEYNVSSGLGGYVDTSLTPSLLSTQDTTLQSVLNSTTMCYPLVGNPIICAILKPDGSGNTIFTIHSLKTGWAAFGLGESMMDGDVIIGYPNQNKTSTAFITTYSHGININYNPVWQQIDLLCMWTTSAQILDGRGSPSLESLSLPYPHIHLQMS</sequence>
<comment type="subcellular location">
    <subcellularLocation>
        <location evidence="3">Mitochondrion intermembrane space</location>
    </subcellularLocation>
    <subcellularLocation>
        <location evidence="2">Mitochondrion matrix</location>
    </subcellularLocation>
</comment>
<evidence type="ECO:0000313" key="16">
    <source>
        <dbReference type="Proteomes" id="UP000193642"/>
    </source>
</evidence>
<evidence type="ECO:0000313" key="15">
    <source>
        <dbReference type="EMBL" id="ORY50503.1"/>
    </source>
</evidence>
<comment type="function">
    <text evidence="1">Destroys radicals which are normally produced within the cells and which are toxic to biological systems.</text>
</comment>
<dbReference type="AlphaFoldDB" id="A0A1Y2CTZ7"/>
<dbReference type="GO" id="GO:0000302">
    <property type="term" value="P:response to reactive oxygen species"/>
    <property type="evidence" value="ECO:0007669"/>
    <property type="project" value="TreeGrafter"/>
</dbReference>
<dbReference type="EC" id="1.11.1.-" evidence="13"/>
<evidence type="ECO:0000256" key="1">
    <source>
        <dbReference type="ARBA" id="ARBA00003917"/>
    </source>
</evidence>
<dbReference type="STRING" id="329046.A0A1Y2CTZ7"/>
<dbReference type="GO" id="GO:0034599">
    <property type="term" value="P:cellular response to oxidative stress"/>
    <property type="evidence" value="ECO:0007669"/>
    <property type="project" value="InterPro"/>
</dbReference>
<evidence type="ECO:0000256" key="12">
    <source>
        <dbReference type="ARBA" id="ARBA00049265"/>
    </source>
</evidence>
<gene>
    <name evidence="15" type="ORF">BCR33DRAFT_531030</name>
</gene>
<dbReference type="GO" id="GO:0004130">
    <property type="term" value="F:cytochrome-c peroxidase activity"/>
    <property type="evidence" value="ECO:0007669"/>
    <property type="project" value="UniProtKB-EC"/>
</dbReference>
<keyword evidence="10" id="KW-0408">Iron</keyword>
<evidence type="ECO:0000256" key="13">
    <source>
        <dbReference type="RuleBase" id="RU363051"/>
    </source>
</evidence>
<dbReference type="SUPFAM" id="SSF49344">
    <property type="entry name" value="CBD9-like"/>
    <property type="match status" value="1"/>
</dbReference>
<dbReference type="GO" id="GO:0005758">
    <property type="term" value="C:mitochondrial intermembrane space"/>
    <property type="evidence" value="ECO:0007669"/>
    <property type="project" value="UniProtKB-SubCell"/>
</dbReference>
<keyword evidence="11" id="KW-0496">Mitochondrion</keyword>
<keyword evidence="6" id="KW-0349">Heme</keyword>
<keyword evidence="5 13" id="KW-0575">Peroxidase</keyword>
<name>A0A1Y2CTZ7_9FUNG</name>
<keyword evidence="7" id="KW-0479">Metal-binding</keyword>
<feature type="domain" description="Plant heme peroxidase family profile" evidence="14">
    <location>
        <begin position="72"/>
        <end position="269"/>
    </location>
</feature>
<proteinExistence type="inferred from homology"/>
<dbReference type="GO" id="GO:0042744">
    <property type="term" value="P:hydrogen peroxide catabolic process"/>
    <property type="evidence" value="ECO:0007669"/>
    <property type="project" value="TreeGrafter"/>
</dbReference>
<evidence type="ECO:0000256" key="5">
    <source>
        <dbReference type="ARBA" id="ARBA00022559"/>
    </source>
</evidence>
<dbReference type="Pfam" id="PF00141">
    <property type="entry name" value="peroxidase"/>
    <property type="match status" value="1"/>
</dbReference>
<evidence type="ECO:0000256" key="8">
    <source>
        <dbReference type="ARBA" id="ARBA00022946"/>
    </source>
</evidence>
<dbReference type="PRINTS" id="PR00459">
    <property type="entry name" value="ASPEROXIDASE"/>
</dbReference>
<dbReference type="InterPro" id="IPR002207">
    <property type="entry name" value="Peroxidase_I"/>
</dbReference>
<evidence type="ECO:0000256" key="4">
    <source>
        <dbReference type="ARBA" id="ARBA00005997"/>
    </source>
</evidence>
<evidence type="ECO:0000256" key="3">
    <source>
        <dbReference type="ARBA" id="ARBA00004569"/>
    </source>
</evidence>
<dbReference type="PANTHER" id="PTHR31356">
    <property type="entry name" value="THYLAKOID LUMENAL 29 KDA PROTEIN, CHLOROPLASTIC-RELATED"/>
    <property type="match status" value="1"/>
</dbReference>
<keyword evidence="16" id="KW-1185">Reference proteome</keyword>
<comment type="catalytic activity">
    <reaction evidence="12">
        <text>2 Fe(II)-[cytochrome c] + H2O2 + 2 H(+) = 2 Fe(III)-[cytochrome c] + 2 H2O</text>
        <dbReference type="Rhea" id="RHEA:16581"/>
        <dbReference type="Rhea" id="RHEA-COMP:10350"/>
        <dbReference type="Rhea" id="RHEA-COMP:14399"/>
        <dbReference type="ChEBI" id="CHEBI:15377"/>
        <dbReference type="ChEBI" id="CHEBI:15378"/>
        <dbReference type="ChEBI" id="CHEBI:16240"/>
        <dbReference type="ChEBI" id="CHEBI:29033"/>
        <dbReference type="ChEBI" id="CHEBI:29034"/>
        <dbReference type="EC" id="1.11.1.5"/>
    </reaction>
</comment>
<protein>
    <recommendedName>
        <fullName evidence="13">Peroxidase</fullName>
        <ecNumber evidence="13">1.11.1.-</ecNumber>
    </recommendedName>
</protein>
<reference evidence="15 16" key="1">
    <citation type="submission" date="2016-07" db="EMBL/GenBank/DDBJ databases">
        <title>Pervasive Adenine N6-methylation of Active Genes in Fungi.</title>
        <authorList>
            <consortium name="DOE Joint Genome Institute"/>
            <person name="Mondo S.J."/>
            <person name="Dannebaum R.O."/>
            <person name="Kuo R.C."/>
            <person name="Labutti K."/>
            <person name="Haridas S."/>
            <person name="Kuo A."/>
            <person name="Salamov A."/>
            <person name="Ahrendt S.R."/>
            <person name="Lipzen A."/>
            <person name="Sullivan W."/>
            <person name="Andreopoulos W.B."/>
            <person name="Clum A."/>
            <person name="Lindquist E."/>
            <person name="Daum C."/>
            <person name="Ramamoorthy G.K."/>
            <person name="Gryganskyi A."/>
            <person name="Culley D."/>
            <person name="Magnuson J.K."/>
            <person name="James T.Y."/>
            <person name="O'Malley M.A."/>
            <person name="Stajich J.E."/>
            <person name="Spatafora J.W."/>
            <person name="Visel A."/>
            <person name="Grigoriev I.V."/>
        </authorList>
    </citation>
    <scope>NUCLEOTIDE SEQUENCE [LARGE SCALE GENOMIC DNA]</scope>
    <source>
        <strain evidence="15 16">JEL800</strain>
    </source>
</reference>
<dbReference type="Proteomes" id="UP000193642">
    <property type="component" value="Unassembled WGS sequence"/>
</dbReference>
<evidence type="ECO:0000259" key="14">
    <source>
        <dbReference type="PROSITE" id="PS50873"/>
    </source>
</evidence>
<dbReference type="EMBL" id="MCGO01000007">
    <property type="protein sequence ID" value="ORY50503.1"/>
    <property type="molecule type" value="Genomic_DNA"/>
</dbReference>
<evidence type="ECO:0000256" key="9">
    <source>
        <dbReference type="ARBA" id="ARBA00023002"/>
    </source>
</evidence>
<dbReference type="GO" id="GO:0005759">
    <property type="term" value="C:mitochondrial matrix"/>
    <property type="evidence" value="ECO:0007669"/>
    <property type="project" value="UniProtKB-SubCell"/>
</dbReference>
<dbReference type="Gene3D" id="1.10.420.10">
    <property type="entry name" value="Peroxidase, domain 2"/>
    <property type="match status" value="1"/>
</dbReference>
<keyword evidence="8" id="KW-0809">Transit peptide</keyword>
<dbReference type="PANTHER" id="PTHR31356:SF58">
    <property type="entry name" value="CYTOCHROME C PEROXIDASE, MITOCHONDRIAL"/>
    <property type="match status" value="1"/>
</dbReference>
<accession>A0A1Y2CTZ7</accession>
<comment type="similarity">
    <text evidence="4">Belongs to the peroxidase family. Cytochrome c peroxidase subfamily.</text>
</comment>
<dbReference type="OrthoDB" id="2156214at2759"/>
<dbReference type="PRINTS" id="PR00458">
    <property type="entry name" value="PEROXIDASE"/>
</dbReference>
<dbReference type="GO" id="GO:0020037">
    <property type="term" value="F:heme binding"/>
    <property type="evidence" value="ECO:0007669"/>
    <property type="project" value="UniProtKB-UniRule"/>
</dbReference>
<dbReference type="SUPFAM" id="SSF48113">
    <property type="entry name" value="Heme-dependent peroxidases"/>
    <property type="match status" value="1"/>
</dbReference>
<dbReference type="Gene3D" id="1.10.520.10">
    <property type="match status" value="1"/>
</dbReference>
<evidence type="ECO:0000256" key="6">
    <source>
        <dbReference type="ARBA" id="ARBA00022617"/>
    </source>
</evidence>
<dbReference type="InterPro" id="IPR010255">
    <property type="entry name" value="Haem_peroxidase_sf"/>
</dbReference>
<dbReference type="PROSITE" id="PS50873">
    <property type="entry name" value="PEROXIDASE_4"/>
    <property type="match status" value="1"/>
</dbReference>
<evidence type="ECO:0000256" key="2">
    <source>
        <dbReference type="ARBA" id="ARBA00004305"/>
    </source>
</evidence>
<dbReference type="GO" id="GO:0046872">
    <property type="term" value="F:metal ion binding"/>
    <property type="evidence" value="ECO:0007669"/>
    <property type="project" value="UniProtKB-UniRule"/>
</dbReference>
<evidence type="ECO:0000256" key="11">
    <source>
        <dbReference type="ARBA" id="ARBA00023128"/>
    </source>
</evidence>
<organism evidence="15 16">
    <name type="scientific">Rhizoclosmatium globosum</name>
    <dbReference type="NCBI Taxonomy" id="329046"/>
    <lineage>
        <taxon>Eukaryota</taxon>
        <taxon>Fungi</taxon>
        <taxon>Fungi incertae sedis</taxon>
        <taxon>Chytridiomycota</taxon>
        <taxon>Chytridiomycota incertae sedis</taxon>
        <taxon>Chytridiomycetes</taxon>
        <taxon>Chytridiales</taxon>
        <taxon>Chytriomycetaceae</taxon>
        <taxon>Rhizoclosmatium</taxon>
    </lineage>
</organism>
<evidence type="ECO:0000256" key="10">
    <source>
        <dbReference type="ARBA" id="ARBA00023004"/>
    </source>
</evidence>
<keyword evidence="9 13" id="KW-0560">Oxidoreductase</keyword>
<dbReference type="InterPro" id="IPR002016">
    <property type="entry name" value="Haem_peroxidase"/>
</dbReference>